<keyword evidence="8" id="KW-1185">Reference proteome</keyword>
<dbReference type="InterPro" id="IPR016064">
    <property type="entry name" value="NAD/diacylglycerol_kinase_sf"/>
</dbReference>
<dbReference type="SMART" id="SM00046">
    <property type="entry name" value="DAGKc"/>
    <property type="match status" value="1"/>
</dbReference>
<organism evidence="7 8">
    <name type="scientific">Pendulispora albinea</name>
    <dbReference type="NCBI Taxonomy" id="2741071"/>
    <lineage>
        <taxon>Bacteria</taxon>
        <taxon>Pseudomonadati</taxon>
        <taxon>Myxococcota</taxon>
        <taxon>Myxococcia</taxon>
        <taxon>Myxococcales</taxon>
        <taxon>Sorangiineae</taxon>
        <taxon>Pendulisporaceae</taxon>
        <taxon>Pendulispora</taxon>
    </lineage>
</organism>
<dbReference type="PANTHER" id="PTHR12358:SF54">
    <property type="entry name" value="SPHINGOSINE KINASE RELATED PROTEIN"/>
    <property type="match status" value="1"/>
</dbReference>
<sequence length="301" mass="32408">MRAVLVYNPRAGEKNSAGEDNKKTSQATFVTALEAAGWTVSSCHTEDQLDRDALRDADAVVVAGGDGTVGRVAKQIAGGELPDIPMAILPVGTVNNVARSLGVGIEPMMAVSRLERAVERRIDLGIVTTAASKAYFLEGVSAGVLAHVLANKAGHEHKSPAKASGLIARVLETYEPRHYRIEADGRDLSGDYVLIAVMNIRSLGPGLRLAPRAEHDDGELDVVRVGPHFKRALIDALYDIDSPADIVLPSFEVSRATHVRIRSEVQWAQRDDKAWELDGDVTLDVARGALRMLVPRERDGA</sequence>
<evidence type="ECO:0000256" key="3">
    <source>
        <dbReference type="ARBA" id="ARBA00022777"/>
    </source>
</evidence>
<evidence type="ECO:0000313" key="7">
    <source>
        <dbReference type="EMBL" id="WXB12596.1"/>
    </source>
</evidence>
<keyword evidence="4" id="KW-0067">ATP-binding</keyword>
<gene>
    <name evidence="7" type="ORF">LZC94_32700</name>
</gene>
<dbReference type="InterPro" id="IPR045540">
    <property type="entry name" value="YegS/DAGK_C"/>
</dbReference>
<evidence type="ECO:0000259" key="6">
    <source>
        <dbReference type="PROSITE" id="PS50146"/>
    </source>
</evidence>
<evidence type="ECO:0000256" key="5">
    <source>
        <dbReference type="SAM" id="MobiDB-lite"/>
    </source>
</evidence>
<evidence type="ECO:0000256" key="4">
    <source>
        <dbReference type="ARBA" id="ARBA00022840"/>
    </source>
</evidence>
<evidence type="ECO:0000256" key="2">
    <source>
        <dbReference type="ARBA" id="ARBA00022741"/>
    </source>
</evidence>
<dbReference type="PROSITE" id="PS50146">
    <property type="entry name" value="DAGK"/>
    <property type="match status" value="1"/>
</dbReference>
<keyword evidence="2" id="KW-0547">Nucleotide-binding</keyword>
<dbReference type="RefSeq" id="WP_394822217.1">
    <property type="nucleotide sequence ID" value="NZ_CP089984.1"/>
</dbReference>
<proteinExistence type="predicted"/>
<feature type="region of interest" description="Disordered" evidence="5">
    <location>
        <begin position="1"/>
        <end position="22"/>
    </location>
</feature>
<accession>A0ABZ2LTW8</accession>
<feature type="domain" description="DAGKc" evidence="6">
    <location>
        <begin position="51"/>
        <end position="131"/>
    </location>
</feature>
<dbReference type="InterPro" id="IPR050187">
    <property type="entry name" value="Lipid_Phosphate_FormReg"/>
</dbReference>
<evidence type="ECO:0000313" key="8">
    <source>
        <dbReference type="Proteomes" id="UP001370348"/>
    </source>
</evidence>
<keyword evidence="1" id="KW-0808">Transferase</keyword>
<reference evidence="7 8" key="1">
    <citation type="submission" date="2021-12" db="EMBL/GenBank/DDBJ databases">
        <title>Discovery of the Pendulisporaceae a myxobacterial family with distinct sporulation behavior and unique specialized metabolism.</title>
        <authorList>
            <person name="Garcia R."/>
            <person name="Popoff A."/>
            <person name="Bader C.D."/>
            <person name="Loehr J."/>
            <person name="Walesch S."/>
            <person name="Walt C."/>
            <person name="Boldt J."/>
            <person name="Bunk B."/>
            <person name="Haeckl F.J.F.P.J."/>
            <person name="Gunesch A.P."/>
            <person name="Birkelbach J."/>
            <person name="Nuebel U."/>
            <person name="Pietschmann T."/>
            <person name="Bach T."/>
            <person name="Mueller R."/>
        </authorList>
    </citation>
    <scope>NUCLEOTIDE SEQUENCE [LARGE SCALE GENOMIC DNA]</scope>
    <source>
        <strain evidence="7 8">MSr11954</strain>
    </source>
</reference>
<dbReference type="Gene3D" id="3.40.50.10330">
    <property type="entry name" value="Probable inorganic polyphosphate/atp-NAD kinase, domain 1"/>
    <property type="match status" value="1"/>
</dbReference>
<name>A0ABZ2LTW8_9BACT</name>
<evidence type="ECO:0000256" key="1">
    <source>
        <dbReference type="ARBA" id="ARBA00022679"/>
    </source>
</evidence>
<feature type="compositionally biased region" description="Basic and acidic residues" evidence="5">
    <location>
        <begin position="11"/>
        <end position="22"/>
    </location>
</feature>
<dbReference type="Pfam" id="PF19279">
    <property type="entry name" value="YegS_C"/>
    <property type="match status" value="1"/>
</dbReference>
<dbReference type="PANTHER" id="PTHR12358">
    <property type="entry name" value="SPHINGOSINE KINASE"/>
    <property type="match status" value="1"/>
</dbReference>
<dbReference type="InterPro" id="IPR001206">
    <property type="entry name" value="Diacylglycerol_kinase_cat_dom"/>
</dbReference>
<dbReference type="Proteomes" id="UP001370348">
    <property type="component" value="Chromosome"/>
</dbReference>
<dbReference type="SUPFAM" id="SSF111331">
    <property type="entry name" value="NAD kinase/diacylglycerol kinase-like"/>
    <property type="match status" value="1"/>
</dbReference>
<dbReference type="InterPro" id="IPR017438">
    <property type="entry name" value="ATP-NAD_kinase_N"/>
</dbReference>
<keyword evidence="3" id="KW-0418">Kinase</keyword>
<protein>
    <recommendedName>
        <fullName evidence="6">DAGKc domain-containing protein</fullName>
    </recommendedName>
</protein>
<dbReference type="Gene3D" id="2.60.200.40">
    <property type="match status" value="1"/>
</dbReference>
<dbReference type="EMBL" id="CP089984">
    <property type="protein sequence ID" value="WXB12596.1"/>
    <property type="molecule type" value="Genomic_DNA"/>
</dbReference>
<dbReference type="Pfam" id="PF00781">
    <property type="entry name" value="DAGK_cat"/>
    <property type="match status" value="1"/>
</dbReference>